<dbReference type="SUPFAM" id="SSF53383">
    <property type="entry name" value="PLP-dependent transferases"/>
    <property type="match status" value="1"/>
</dbReference>
<dbReference type="NCBIfam" id="TIGR01141">
    <property type="entry name" value="hisC"/>
    <property type="match status" value="1"/>
</dbReference>
<feature type="domain" description="Aminotransferase class I/classII large" evidence="10">
    <location>
        <begin position="35"/>
        <end position="363"/>
    </location>
</feature>
<dbReference type="Pfam" id="PF00155">
    <property type="entry name" value="Aminotran_1_2"/>
    <property type="match status" value="1"/>
</dbReference>
<evidence type="ECO:0000313" key="12">
    <source>
        <dbReference type="Proteomes" id="UP000093748"/>
    </source>
</evidence>
<dbReference type="RefSeq" id="WP_032931866.1">
    <property type="nucleotide sequence ID" value="NZ_LZTH01000001.1"/>
</dbReference>
<sequence length="369" mass="39991">MNQTPDQARPTPRAGIMDIDAYVPGKSAAPAGVAKVYKLSSNENPLGPSPKAIEAAREVAARLDVYPDGTARRLREAIAEVHGLNAQNIICSNGSDEILGLLAQTYLAPGDEAIFTEHAFMVYKIYIQSAGAAPIAVKETDERADIDAMLAAVTPRTKIVFLANPNNPTGTYVPFQEVRRLHAGLPRHVLLVLDAAYAEYVRRNDYEAGIELVGSAENVVMTRTFSKIGLGGARIGWMYAPMHIIDAINRVRGPFNVNATAIEAGIAAIRDRAHVERSVAHNETWLTWLSQEMTGLGLRVTPSVGNFLLIHFPDDQKHSAAAADDYLTARGYILRRVSGYGFPNALRMTVGTEEANRGVVAALTTFLKS</sequence>
<dbReference type="Gene3D" id="3.40.640.10">
    <property type="entry name" value="Type I PLP-dependent aspartate aminotransferase-like (Major domain)"/>
    <property type="match status" value="1"/>
</dbReference>
<evidence type="ECO:0000256" key="6">
    <source>
        <dbReference type="ARBA" id="ARBA00022679"/>
    </source>
</evidence>
<dbReference type="OrthoDB" id="9809616at2"/>
<keyword evidence="7 9" id="KW-0663">Pyridoxal phosphate</keyword>
<dbReference type="CDD" id="cd00609">
    <property type="entry name" value="AAT_like"/>
    <property type="match status" value="1"/>
</dbReference>
<comment type="catalytic activity">
    <reaction evidence="8 9">
        <text>L-histidinol phosphate + 2-oxoglutarate = 3-(imidazol-4-yl)-2-oxopropyl phosphate + L-glutamate</text>
        <dbReference type="Rhea" id="RHEA:23744"/>
        <dbReference type="ChEBI" id="CHEBI:16810"/>
        <dbReference type="ChEBI" id="CHEBI:29985"/>
        <dbReference type="ChEBI" id="CHEBI:57766"/>
        <dbReference type="ChEBI" id="CHEBI:57980"/>
        <dbReference type="EC" id="2.6.1.9"/>
    </reaction>
</comment>
<dbReference type="GO" id="GO:0004400">
    <property type="term" value="F:histidinol-phosphate transaminase activity"/>
    <property type="evidence" value="ECO:0007669"/>
    <property type="project" value="UniProtKB-UniRule"/>
</dbReference>
<protein>
    <recommendedName>
        <fullName evidence="9">Histidinol-phosphate aminotransferase</fullName>
        <ecNumber evidence="9">2.6.1.9</ecNumber>
    </recommendedName>
    <alternativeName>
        <fullName evidence="9">Imidazole acetol-phosphate transaminase</fullName>
    </alternativeName>
</protein>
<dbReference type="Gene3D" id="3.90.1150.10">
    <property type="entry name" value="Aspartate Aminotransferase, domain 1"/>
    <property type="match status" value="1"/>
</dbReference>
<organism evidence="11 12">
    <name type="scientific">Rhizobium loti</name>
    <name type="common">Mesorhizobium loti</name>
    <dbReference type="NCBI Taxonomy" id="381"/>
    <lineage>
        <taxon>Bacteria</taxon>
        <taxon>Pseudomonadati</taxon>
        <taxon>Pseudomonadota</taxon>
        <taxon>Alphaproteobacteria</taxon>
        <taxon>Hyphomicrobiales</taxon>
        <taxon>Phyllobacteriaceae</taxon>
        <taxon>Mesorhizobium</taxon>
    </lineage>
</organism>
<dbReference type="PANTHER" id="PTHR43643:SF3">
    <property type="entry name" value="HISTIDINOL-PHOSPHATE AMINOTRANSFERASE"/>
    <property type="match status" value="1"/>
</dbReference>
<comment type="pathway">
    <text evidence="2 9">Amino-acid biosynthesis; L-histidine biosynthesis; L-histidine from 5-phospho-alpha-D-ribose 1-diphosphate: step 7/9.</text>
</comment>
<dbReference type="PANTHER" id="PTHR43643">
    <property type="entry name" value="HISTIDINOL-PHOSPHATE AMINOTRANSFERASE 2"/>
    <property type="match status" value="1"/>
</dbReference>
<dbReference type="AlphaFoldDB" id="A0A1A5JUR1"/>
<dbReference type="InterPro" id="IPR015422">
    <property type="entry name" value="PyrdxlP-dep_Trfase_small"/>
</dbReference>
<proteinExistence type="inferred from homology"/>
<evidence type="ECO:0000256" key="7">
    <source>
        <dbReference type="ARBA" id="ARBA00022898"/>
    </source>
</evidence>
<dbReference type="Proteomes" id="UP000093748">
    <property type="component" value="Unassembled WGS sequence"/>
</dbReference>
<dbReference type="EC" id="2.6.1.9" evidence="9"/>
<feature type="modified residue" description="N6-(pyridoxal phosphate)lysine" evidence="9">
    <location>
        <position position="227"/>
    </location>
</feature>
<gene>
    <name evidence="9" type="primary">hisC</name>
    <name evidence="11" type="ORF">BAE39_08120</name>
</gene>
<dbReference type="InterPro" id="IPR015421">
    <property type="entry name" value="PyrdxlP-dep_Trfase_major"/>
</dbReference>
<comment type="caution">
    <text evidence="11">The sequence shown here is derived from an EMBL/GenBank/DDBJ whole genome shotgun (WGS) entry which is preliminary data.</text>
</comment>
<reference evidence="12" key="1">
    <citation type="submission" date="2016-06" db="EMBL/GenBank/DDBJ databases">
        <title>NZP2037 Pacbio-Illumina hybrid assembly.</title>
        <authorList>
            <person name="Ramsay J.P."/>
        </authorList>
    </citation>
    <scope>NUCLEOTIDE SEQUENCE [LARGE SCALE GENOMIC DNA]</scope>
    <source>
        <strain evidence="12">R7ANS::ICEMlSym2042</strain>
    </source>
</reference>
<dbReference type="InterPro" id="IPR004839">
    <property type="entry name" value="Aminotransferase_I/II_large"/>
</dbReference>
<evidence type="ECO:0000256" key="3">
    <source>
        <dbReference type="ARBA" id="ARBA00007970"/>
    </source>
</evidence>
<evidence type="ECO:0000256" key="5">
    <source>
        <dbReference type="ARBA" id="ARBA00022576"/>
    </source>
</evidence>
<dbReference type="InterPro" id="IPR005861">
    <property type="entry name" value="HisP_aminotrans"/>
</dbReference>
<keyword evidence="9" id="KW-0368">Histidine biosynthesis</keyword>
<evidence type="ECO:0000256" key="9">
    <source>
        <dbReference type="HAMAP-Rule" id="MF_01023"/>
    </source>
</evidence>
<evidence type="ECO:0000256" key="1">
    <source>
        <dbReference type="ARBA" id="ARBA00001933"/>
    </source>
</evidence>
<comment type="similarity">
    <text evidence="3 9">Belongs to the class-II pyridoxal-phosphate-dependent aminotransferase family. Histidinol-phosphate aminotransferase subfamily.</text>
</comment>
<evidence type="ECO:0000256" key="2">
    <source>
        <dbReference type="ARBA" id="ARBA00005011"/>
    </source>
</evidence>
<evidence type="ECO:0000256" key="8">
    <source>
        <dbReference type="ARBA" id="ARBA00047481"/>
    </source>
</evidence>
<keyword evidence="6 9" id="KW-0808">Transferase</keyword>
<dbReference type="GO" id="GO:0000105">
    <property type="term" value="P:L-histidine biosynthetic process"/>
    <property type="evidence" value="ECO:0007669"/>
    <property type="project" value="UniProtKB-UniRule"/>
</dbReference>
<evidence type="ECO:0000256" key="4">
    <source>
        <dbReference type="ARBA" id="ARBA00011738"/>
    </source>
</evidence>
<keyword evidence="5 9" id="KW-0032">Aminotransferase</keyword>
<dbReference type="InterPro" id="IPR015424">
    <property type="entry name" value="PyrdxlP-dep_Trfase"/>
</dbReference>
<comment type="subunit">
    <text evidence="4 9">Homodimer.</text>
</comment>
<dbReference type="GO" id="GO:0030170">
    <property type="term" value="F:pyridoxal phosphate binding"/>
    <property type="evidence" value="ECO:0007669"/>
    <property type="project" value="InterPro"/>
</dbReference>
<name>A0A1A5JUR1_RHILI</name>
<accession>A0A1A5JUR1</accession>
<dbReference type="EMBL" id="LZTJ01000001">
    <property type="protein sequence ID" value="OBP83430.1"/>
    <property type="molecule type" value="Genomic_DNA"/>
</dbReference>
<keyword evidence="9" id="KW-0028">Amino-acid biosynthesis</keyword>
<dbReference type="UniPathway" id="UPA00031">
    <property type="reaction ID" value="UER00012"/>
</dbReference>
<comment type="cofactor">
    <cofactor evidence="1 9">
        <name>pyridoxal 5'-phosphate</name>
        <dbReference type="ChEBI" id="CHEBI:597326"/>
    </cofactor>
</comment>
<dbReference type="InterPro" id="IPR050106">
    <property type="entry name" value="HistidinolP_aminotransfase"/>
</dbReference>
<dbReference type="GeneID" id="66681814"/>
<evidence type="ECO:0000313" key="11">
    <source>
        <dbReference type="EMBL" id="OBP83430.1"/>
    </source>
</evidence>
<evidence type="ECO:0000259" key="10">
    <source>
        <dbReference type="Pfam" id="PF00155"/>
    </source>
</evidence>
<dbReference type="HAMAP" id="MF_01023">
    <property type="entry name" value="HisC_aminotrans_2"/>
    <property type="match status" value="1"/>
</dbReference>